<name>A0ABU7MMJ2_9BACT</name>
<keyword evidence="1" id="KW-0732">Signal</keyword>
<feature type="chain" id="PRO_5047102714" description="P60-like lipoprotein" evidence="1">
    <location>
        <begin position="26"/>
        <end position="412"/>
    </location>
</feature>
<protein>
    <recommendedName>
        <fullName evidence="4">P60-like lipoprotein</fullName>
    </recommendedName>
</protein>
<dbReference type="PROSITE" id="PS51257">
    <property type="entry name" value="PROKAR_LIPOPROTEIN"/>
    <property type="match status" value="1"/>
</dbReference>
<gene>
    <name evidence="2" type="ORF">V2E24_01630</name>
</gene>
<sequence length="412" mass="47135">MKKWKFIFSASFASLALPIASISCARSVETPAKIAQDQQFKDKNLTQVVENIYVENVLANLYQKNYAELINDINSNYFEDAYKAFEIYSIQELNKSPLYFVSQLSKFTSEGIFSDQQLTILKSADNIAINQIPSKEAFKIFLQQKQTGISKKINEILLVSKYFEINNKEYLEKINSDFKDNQDQYDLNYFNFISYLVKNKPVQKWGFESSDNIDIFSYPIKVIQKVSDYQDLARNLAKESLSVDPALVFTNNKDLEAKLIGYQGILIDQASKYNINFSVSDIKELKNDALSGFVVNDSSIFDLSKVDQEGNLEKSIKIYNAKDKKVSATYLNVLLPSVKEIKETVEDKEVTKQILSVENSYFADKIQSLIFAIALKDDKLFQTALEAFKKLGYSIQVDDETLKETLKESKLI</sequence>
<evidence type="ECO:0000313" key="3">
    <source>
        <dbReference type="Proteomes" id="UP001344817"/>
    </source>
</evidence>
<evidence type="ECO:0008006" key="4">
    <source>
        <dbReference type="Google" id="ProtNLM"/>
    </source>
</evidence>
<comment type="caution">
    <text evidence="2">The sequence shown here is derived from an EMBL/GenBank/DDBJ whole genome shotgun (WGS) entry which is preliminary data.</text>
</comment>
<dbReference type="InterPro" id="IPR054783">
    <property type="entry name" value="P60-like"/>
</dbReference>
<keyword evidence="3" id="KW-1185">Reference proteome</keyword>
<dbReference type="RefSeq" id="WP_330500689.1">
    <property type="nucleotide sequence ID" value="NZ_JAZDWZ010000004.1"/>
</dbReference>
<evidence type="ECO:0000313" key="2">
    <source>
        <dbReference type="EMBL" id="MEE3928276.1"/>
    </source>
</evidence>
<dbReference type="Proteomes" id="UP001344817">
    <property type="component" value="Unassembled WGS sequence"/>
</dbReference>
<dbReference type="EMBL" id="JAZDWZ010000004">
    <property type="protein sequence ID" value="MEE3928276.1"/>
    <property type="molecule type" value="Genomic_DNA"/>
</dbReference>
<organism evidence="2 3">
    <name type="scientific">Mycoplasmopsis ciconiae</name>
    <dbReference type="NCBI Taxonomy" id="561067"/>
    <lineage>
        <taxon>Bacteria</taxon>
        <taxon>Bacillati</taxon>
        <taxon>Mycoplasmatota</taxon>
        <taxon>Mycoplasmoidales</taxon>
        <taxon>Metamycoplasmataceae</taxon>
        <taxon>Mycoplasmopsis</taxon>
    </lineage>
</organism>
<accession>A0ABU7MMJ2</accession>
<evidence type="ECO:0000256" key="1">
    <source>
        <dbReference type="SAM" id="SignalP"/>
    </source>
</evidence>
<reference evidence="2" key="1">
    <citation type="submission" date="2024-01" db="EMBL/GenBank/DDBJ databases">
        <title>Genome sequence of Mycoplasma ciconiae type strain DSM 25251.</title>
        <authorList>
            <person name="Spergser J."/>
        </authorList>
    </citation>
    <scope>NUCLEOTIDE SEQUENCE [LARGE SCALE GENOMIC DNA]</scope>
    <source>
        <strain evidence="2">DSM 25251</strain>
    </source>
</reference>
<proteinExistence type="predicted"/>
<feature type="signal peptide" evidence="1">
    <location>
        <begin position="1"/>
        <end position="25"/>
    </location>
</feature>
<dbReference type="NCBIfam" id="NF045835">
    <property type="entry name" value="P60_lipo"/>
    <property type="match status" value="1"/>
</dbReference>